<dbReference type="PANTHER" id="PTHR47572">
    <property type="entry name" value="LIPOPROTEIN-RELATED"/>
    <property type="match status" value="1"/>
</dbReference>
<feature type="active site" description="Proton donor/acceptor" evidence="2">
    <location>
        <position position="218"/>
    </location>
</feature>
<dbReference type="EMBL" id="MSCN01000001">
    <property type="protein sequence ID" value="PQJ80950.1"/>
    <property type="molecule type" value="Genomic_DNA"/>
</dbReference>
<evidence type="ECO:0000256" key="3">
    <source>
        <dbReference type="PIRSR" id="PIRSR605511-2"/>
    </source>
</evidence>
<dbReference type="InterPro" id="IPR011042">
    <property type="entry name" value="6-blade_b-propeller_TolB-like"/>
</dbReference>
<dbReference type="InterPro" id="IPR051262">
    <property type="entry name" value="SMP-30/CGR1_Lactonase"/>
</dbReference>
<accession>A0A2S7WTN5</accession>
<evidence type="ECO:0000259" key="4">
    <source>
        <dbReference type="Pfam" id="PF08450"/>
    </source>
</evidence>
<dbReference type="GO" id="GO:0046872">
    <property type="term" value="F:metal ion binding"/>
    <property type="evidence" value="ECO:0007669"/>
    <property type="project" value="UniProtKB-KW"/>
</dbReference>
<comment type="caution">
    <text evidence="5">The sequence shown here is derived from an EMBL/GenBank/DDBJ whole genome shotgun (WGS) entry which is preliminary data.</text>
</comment>
<keyword evidence="3" id="KW-0862">Zinc</keyword>
<reference evidence="5 6" key="1">
    <citation type="submission" date="2016-12" db="EMBL/GenBank/DDBJ databases">
        <title>Trade-off between light-utilization and light-protection in marine flavobacteria.</title>
        <authorList>
            <person name="Kumagai Y."/>
            <person name="Yoshizawa S."/>
            <person name="Kogure K."/>
            <person name="Iwasaki W."/>
        </authorList>
    </citation>
    <scope>NUCLEOTIDE SEQUENCE [LARGE SCALE GENOMIC DNA]</scope>
    <source>
        <strain evidence="5 6">NBRC 108759</strain>
    </source>
</reference>
<dbReference type="Gene3D" id="2.120.10.30">
    <property type="entry name" value="TolB, C-terminal domain"/>
    <property type="match status" value="1"/>
</dbReference>
<feature type="binding site" evidence="3">
    <location>
        <position position="108"/>
    </location>
    <ligand>
        <name>substrate</name>
    </ligand>
</feature>
<keyword evidence="1" id="KW-0378">Hydrolase</keyword>
<evidence type="ECO:0000256" key="1">
    <source>
        <dbReference type="ARBA" id="ARBA00022801"/>
    </source>
</evidence>
<protein>
    <recommendedName>
        <fullName evidence="4">SMP-30/Gluconolactonase/LRE-like region domain-containing protein</fullName>
    </recommendedName>
</protein>
<organism evidence="5 6">
    <name type="scientific">Polaribacter porphyrae</name>
    <dbReference type="NCBI Taxonomy" id="1137780"/>
    <lineage>
        <taxon>Bacteria</taxon>
        <taxon>Pseudomonadati</taxon>
        <taxon>Bacteroidota</taxon>
        <taxon>Flavobacteriia</taxon>
        <taxon>Flavobacteriales</taxon>
        <taxon>Flavobacteriaceae</taxon>
    </lineage>
</organism>
<dbReference type="GO" id="GO:0016787">
    <property type="term" value="F:hydrolase activity"/>
    <property type="evidence" value="ECO:0007669"/>
    <property type="project" value="UniProtKB-KW"/>
</dbReference>
<dbReference type="SUPFAM" id="SSF63829">
    <property type="entry name" value="Calcium-dependent phosphotriesterase"/>
    <property type="match status" value="1"/>
</dbReference>
<proteinExistence type="predicted"/>
<evidence type="ECO:0000313" key="5">
    <source>
        <dbReference type="EMBL" id="PQJ80950.1"/>
    </source>
</evidence>
<dbReference type="Pfam" id="PF08450">
    <property type="entry name" value="SGL"/>
    <property type="match status" value="1"/>
</dbReference>
<comment type="cofactor">
    <cofactor evidence="3">
        <name>Zn(2+)</name>
        <dbReference type="ChEBI" id="CHEBI:29105"/>
    </cofactor>
    <text evidence="3">Binds 1 divalent metal cation per subunit.</text>
</comment>
<keyword evidence="6" id="KW-1185">Reference proteome</keyword>
<feature type="binding site" evidence="3">
    <location>
        <position position="167"/>
    </location>
    <ligand>
        <name>a divalent metal cation</name>
        <dbReference type="ChEBI" id="CHEBI:60240"/>
    </ligand>
</feature>
<dbReference type="PANTHER" id="PTHR47572:SF4">
    <property type="entry name" value="LACTONASE DRP35"/>
    <property type="match status" value="1"/>
</dbReference>
<dbReference type="AlphaFoldDB" id="A0A2S7WTN5"/>
<keyword evidence="3" id="KW-0479">Metal-binding</keyword>
<feature type="binding site" evidence="3">
    <location>
        <position position="218"/>
    </location>
    <ligand>
        <name>a divalent metal cation</name>
        <dbReference type="ChEBI" id="CHEBI:60240"/>
    </ligand>
</feature>
<dbReference type="PRINTS" id="PR01790">
    <property type="entry name" value="SMP30FAMILY"/>
</dbReference>
<evidence type="ECO:0000256" key="2">
    <source>
        <dbReference type="PIRSR" id="PIRSR605511-1"/>
    </source>
</evidence>
<feature type="binding site" evidence="3">
    <location>
        <position position="133"/>
    </location>
    <ligand>
        <name>substrate</name>
    </ligand>
</feature>
<feature type="binding site" evidence="3">
    <location>
        <position position="22"/>
    </location>
    <ligand>
        <name>a divalent metal cation</name>
        <dbReference type="ChEBI" id="CHEBI:60240"/>
    </ligand>
</feature>
<feature type="domain" description="SMP-30/Gluconolactonase/LRE-like region" evidence="4">
    <location>
        <begin position="22"/>
        <end position="273"/>
    </location>
</feature>
<dbReference type="InterPro" id="IPR013658">
    <property type="entry name" value="SGL"/>
</dbReference>
<evidence type="ECO:0000313" key="6">
    <source>
        <dbReference type="Proteomes" id="UP000238882"/>
    </source>
</evidence>
<gene>
    <name evidence="5" type="ORF">BTO18_07300</name>
</gene>
<name>A0A2S7WTN5_9FLAO</name>
<sequence>MEDIIKEDAEIEELASDFQFLEGPIWDKNNNRLIFSEVMANKLHQWSPSTGVELFLEPSWYAGGNTFDAYGNIISCQGGARQIARIKPDKSFEVITNNYQGKKFNSPNDVVVKSDGTIWFTDPDYGLLATYGDKANDYKELDAYHIFKYDPKTNETVSVNAILSKPNGLVFSKDESKLYVGNSNEGDRKLVVFDVTAENTLFDMKVLNTIDSKTWGIDGLKIDKESNLYAACGDGVTIFTSEGKLIGKIKTNFEVTNLCFGGTDNKTLFLTSHTSLYSVPVLIAGNY</sequence>
<dbReference type="InterPro" id="IPR005511">
    <property type="entry name" value="SMP-30"/>
</dbReference>
<dbReference type="Proteomes" id="UP000238882">
    <property type="component" value="Unassembled WGS sequence"/>
</dbReference>